<dbReference type="RefSeq" id="WP_093389043.1">
    <property type="nucleotide sequence ID" value="NZ_FOTW01000017.1"/>
</dbReference>
<dbReference type="Pfam" id="PF11903">
    <property type="entry name" value="ParD_like"/>
    <property type="match status" value="1"/>
</dbReference>
<dbReference type="Proteomes" id="UP000199470">
    <property type="component" value="Unassembled WGS sequence"/>
</dbReference>
<evidence type="ECO:0000313" key="1">
    <source>
        <dbReference type="EMBL" id="SFM30571.1"/>
    </source>
</evidence>
<dbReference type="InterPro" id="IPR021831">
    <property type="entry name" value="ParD-like"/>
</dbReference>
<reference evidence="1 2" key="1">
    <citation type="submission" date="2016-10" db="EMBL/GenBank/DDBJ databases">
        <authorList>
            <person name="de Groot N.N."/>
        </authorList>
    </citation>
    <scope>NUCLEOTIDE SEQUENCE [LARGE SCALE GENOMIC DNA]</scope>
    <source>
        <strain evidence="1 2">ATCC 43154</strain>
    </source>
</reference>
<dbReference type="STRING" id="758825.SAMN02982985_03563"/>
<sequence>MGIVKISDQMHENLRIASGALSRSMNAQAEHWLRIGLLAETNPDLRYSDICQLLLRAAQDGGVHLPGAANDASSVNPAALAAAVQVLGGVHEQA</sequence>
<gene>
    <name evidence="1" type="ORF">SAMN02982985_03563</name>
</gene>
<evidence type="ECO:0000313" key="2">
    <source>
        <dbReference type="Proteomes" id="UP000199470"/>
    </source>
</evidence>
<keyword evidence="2" id="KW-1185">Reference proteome</keyword>
<protein>
    <submittedName>
        <fullName evidence="1">ParD-like antitoxin of type II toxin-antitoxin system</fullName>
    </submittedName>
</protein>
<dbReference type="EMBL" id="FOTW01000017">
    <property type="protein sequence ID" value="SFM30571.1"/>
    <property type="molecule type" value="Genomic_DNA"/>
</dbReference>
<organism evidence="1 2">
    <name type="scientific">Rugamonas rubra</name>
    <dbReference type="NCBI Taxonomy" id="758825"/>
    <lineage>
        <taxon>Bacteria</taxon>
        <taxon>Pseudomonadati</taxon>
        <taxon>Pseudomonadota</taxon>
        <taxon>Betaproteobacteria</taxon>
        <taxon>Burkholderiales</taxon>
        <taxon>Oxalobacteraceae</taxon>
        <taxon>Telluria group</taxon>
        <taxon>Rugamonas</taxon>
    </lineage>
</organism>
<dbReference type="OrthoDB" id="5422561at2"/>
<name>A0A1I4PRQ2_9BURK</name>
<dbReference type="AlphaFoldDB" id="A0A1I4PRQ2"/>
<accession>A0A1I4PRQ2</accession>
<proteinExistence type="predicted"/>